<name>A0A0L0GCV4_9EUKA</name>
<evidence type="ECO:0000313" key="2">
    <source>
        <dbReference type="Proteomes" id="UP000054560"/>
    </source>
</evidence>
<keyword evidence="2" id="KW-1185">Reference proteome</keyword>
<protein>
    <submittedName>
        <fullName evidence="1">Uncharacterized protein</fullName>
    </submittedName>
</protein>
<sequence>MDFATQVENLRQRVRSGPARRSRRRLRKAEIDHFPALVGANKTDTPVFFAECASAAPTPTLQSLTYKKNYTNYCEAVECGIELTQAVADVQALVPRRIAPAFVPTSRHTFMNKHVAAGSKRTRAERKTRGEGMHIPCLKRKVPQMLSHAHIAKRVAGVSESKAVAKNTTDGKGKRATCFGGRPIHHKSLANQQLHDRIRRLKGVRSNAYSLGRSKLDRFLRTARRHQYMATMSMEPVWKTLALTWAYDQQRSTPTTASCASDATHTPINGVAFTSRPDMFC</sequence>
<dbReference type="RefSeq" id="XP_014160641.1">
    <property type="nucleotide sequence ID" value="XM_014305166.1"/>
</dbReference>
<dbReference type="GeneID" id="25901622"/>
<accession>A0A0L0GCV4</accession>
<evidence type="ECO:0000313" key="1">
    <source>
        <dbReference type="EMBL" id="KNC86739.1"/>
    </source>
</evidence>
<gene>
    <name evidence="1" type="ORF">SARC_01118</name>
</gene>
<dbReference type="AlphaFoldDB" id="A0A0L0GCV4"/>
<proteinExistence type="predicted"/>
<dbReference type="EMBL" id="KQ241638">
    <property type="protein sequence ID" value="KNC86739.1"/>
    <property type="molecule type" value="Genomic_DNA"/>
</dbReference>
<organism evidence="1 2">
    <name type="scientific">Sphaeroforma arctica JP610</name>
    <dbReference type="NCBI Taxonomy" id="667725"/>
    <lineage>
        <taxon>Eukaryota</taxon>
        <taxon>Ichthyosporea</taxon>
        <taxon>Ichthyophonida</taxon>
        <taxon>Sphaeroforma</taxon>
    </lineage>
</organism>
<reference evidence="1 2" key="1">
    <citation type="submission" date="2011-02" db="EMBL/GenBank/DDBJ databases">
        <title>The Genome Sequence of Sphaeroforma arctica JP610.</title>
        <authorList>
            <consortium name="The Broad Institute Genome Sequencing Platform"/>
            <person name="Russ C."/>
            <person name="Cuomo C."/>
            <person name="Young S.K."/>
            <person name="Zeng Q."/>
            <person name="Gargeya S."/>
            <person name="Alvarado L."/>
            <person name="Berlin A."/>
            <person name="Chapman S.B."/>
            <person name="Chen Z."/>
            <person name="Freedman E."/>
            <person name="Gellesch M."/>
            <person name="Goldberg J."/>
            <person name="Griggs A."/>
            <person name="Gujja S."/>
            <person name="Heilman E."/>
            <person name="Heiman D."/>
            <person name="Howarth C."/>
            <person name="Mehta T."/>
            <person name="Neiman D."/>
            <person name="Pearson M."/>
            <person name="Roberts A."/>
            <person name="Saif S."/>
            <person name="Shea T."/>
            <person name="Shenoy N."/>
            <person name="Sisk P."/>
            <person name="Stolte C."/>
            <person name="Sykes S."/>
            <person name="White J."/>
            <person name="Yandava C."/>
            <person name="Burger G."/>
            <person name="Gray M.W."/>
            <person name="Holland P.W.H."/>
            <person name="King N."/>
            <person name="Lang F.B.F."/>
            <person name="Roger A.J."/>
            <person name="Ruiz-Trillo I."/>
            <person name="Haas B."/>
            <person name="Nusbaum C."/>
            <person name="Birren B."/>
        </authorList>
    </citation>
    <scope>NUCLEOTIDE SEQUENCE [LARGE SCALE GENOMIC DNA]</scope>
    <source>
        <strain evidence="1 2">JP610</strain>
    </source>
</reference>
<dbReference type="Proteomes" id="UP000054560">
    <property type="component" value="Unassembled WGS sequence"/>
</dbReference>